<dbReference type="GO" id="GO:0005759">
    <property type="term" value="C:mitochondrial matrix"/>
    <property type="evidence" value="ECO:0007669"/>
    <property type="project" value="UniProtKB-SubCell"/>
</dbReference>
<feature type="binding site" evidence="19">
    <location>
        <position position="164"/>
    </location>
    <ligand>
        <name>Mg(2+)</name>
        <dbReference type="ChEBI" id="CHEBI:18420"/>
        <label>1</label>
    </ligand>
</feature>
<dbReference type="PIRSF" id="PIRSF038895">
    <property type="entry name" value="FPGS"/>
    <property type="match status" value="1"/>
</dbReference>
<feature type="binding site" evidence="19">
    <location>
        <position position="192"/>
    </location>
    <ligand>
        <name>Mg(2+)</name>
        <dbReference type="ChEBI" id="CHEBI:18420"/>
        <label>1</label>
    </ligand>
</feature>
<keyword evidence="10 18" id="KW-0547">Nucleotide-binding</keyword>
<keyword evidence="11" id="KW-0999">Mitochondrion inner membrane</keyword>
<evidence type="ECO:0000256" key="4">
    <source>
        <dbReference type="ARBA" id="ARBA00005150"/>
    </source>
</evidence>
<comment type="caution">
    <text evidence="20">The sequence shown here is derived from an EMBL/GenBank/DDBJ whole genome shotgun (WGS) entry which is preliminary data.</text>
</comment>
<evidence type="ECO:0000256" key="18">
    <source>
        <dbReference type="PIRSR" id="PIRSR038895-1"/>
    </source>
</evidence>
<protein>
    <recommendedName>
        <fullName evidence="17">Folylpolyglutamate synthase</fullName>
        <ecNumber evidence="17">6.3.2.17</ecNumber>
    </recommendedName>
    <alternativeName>
        <fullName evidence="17">Folylpoly-gamma-glutamate synthetase</fullName>
    </alternativeName>
    <alternativeName>
        <fullName evidence="17">Tetrahydrofolylpolyglutamate synthase</fullName>
    </alternativeName>
</protein>
<gene>
    <name evidence="20" type="ORF">RB653_003934</name>
</gene>
<dbReference type="PANTHER" id="PTHR11136">
    <property type="entry name" value="FOLYLPOLYGLUTAMATE SYNTHASE-RELATED"/>
    <property type="match status" value="1"/>
</dbReference>
<comment type="pathway">
    <text evidence="4 17">Cofactor biosynthesis; tetrahydrofolylpolyglutamate biosynthesis.</text>
</comment>
<keyword evidence="9 19" id="KW-0479">Metal-binding</keyword>
<dbReference type="InterPro" id="IPR023600">
    <property type="entry name" value="Folylpolyglutamate_synth_euk"/>
</dbReference>
<dbReference type="InterPro" id="IPR036615">
    <property type="entry name" value="Mur_ligase_C_dom_sf"/>
</dbReference>
<keyword evidence="7 17" id="KW-0554">One-carbon metabolism</keyword>
<keyword evidence="14" id="KW-0496">Mitochondrion</keyword>
<dbReference type="GO" id="GO:0004326">
    <property type="term" value="F:tetrahydrofolylpolyglutamate synthase activity"/>
    <property type="evidence" value="ECO:0007669"/>
    <property type="project" value="UniProtKB-EC"/>
</dbReference>
<name>A0AAN7YXJ4_9MYCE</name>
<feature type="binding site" evidence="18">
    <location>
        <position position="354"/>
    </location>
    <ligand>
        <name>ATP</name>
        <dbReference type="ChEBI" id="CHEBI:30616"/>
    </ligand>
</feature>
<feature type="binding site" evidence="18">
    <location>
        <position position="336"/>
    </location>
    <ligand>
        <name>ATP</name>
        <dbReference type="ChEBI" id="CHEBI:30616"/>
    </ligand>
</feature>
<dbReference type="InterPro" id="IPR036565">
    <property type="entry name" value="Mur-like_cat_sf"/>
</dbReference>
<keyword evidence="13 19" id="KW-0460">Magnesium</keyword>
<dbReference type="Gene3D" id="3.90.190.20">
    <property type="entry name" value="Mur ligase, C-terminal domain"/>
    <property type="match status" value="1"/>
</dbReference>
<keyword evidence="12 18" id="KW-0067">ATP-binding</keyword>
<evidence type="ECO:0000256" key="2">
    <source>
        <dbReference type="ARBA" id="ARBA00004305"/>
    </source>
</evidence>
<dbReference type="SUPFAM" id="SSF53623">
    <property type="entry name" value="MurD-like peptide ligases, catalytic domain"/>
    <property type="match status" value="1"/>
</dbReference>
<keyword evidence="8 17" id="KW-0436">Ligase</keyword>
<sequence>MLYSAKDRSYEESVNALLSLQSNQSVIVTWTKERRDNKEECTKMLMEEMRDYCKTLDIDLNRESIIHVAGTKGKGSTCAITESIIREQGFSTGLFTSPHLISVRERIRINGEMISKEMFSKYFWQCWDLLVKDFQTQLPNYFRYLTLMALKIFQDENIQCTILEVGIGGRMDSTNIFPKPMVTGISALGYDHQNLLGNTLAEIALEKAGIMKAGIPVFTVASQLPEAMNVLVNHSNQVKSPLAIVPSIDQYTIGGNGKIESIGLKGEHQLENASLAIALANCWFKKQNFKDSNEIFIATDNHSRYRYETNNYNVSQFTPLLKSIELGLKNCEWAGRAQHFTNPTHFPNMDFYLDGAHTVESSIVMLNWWKSIVKNYNNNNDTVYILLFNSTGGRNPSSFLKPIIQSINDKEIPIFDKAIIPNIIIEKPIDKKYYIKELTQATPSTTTPDNAASTTITESSTWEDFVVECYDKLSNKTHQCIPADSIESSIELAKELSENGTKNVKVLVTGSLYLVGGVLKVLLQEKSFN</sequence>
<evidence type="ECO:0000256" key="13">
    <source>
        <dbReference type="ARBA" id="ARBA00022842"/>
    </source>
</evidence>
<feature type="binding site" evidence="19">
    <location>
        <position position="97"/>
    </location>
    <ligand>
        <name>Mg(2+)</name>
        <dbReference type="ChEBI" id="CHEBI:18420"/>
        <label>1</label>
    </ligand>
</feature>
<dbReference type="Gene3D" id="3.40.1190.10">
    <property type="entry name" value="Mur-like, catalytic domain"/>
    <property type="match status" value="1"/>
</dbReference>
<dbReference type="GO" id="GO:0046872">
    <property type="term" value="F:metal ion binding"/>
    <property type="evidence" value="ECO:0007669"/>
    <property type="project" value="UniProtKB-KW"/>
</dbReference>
<dbReference type="EC" id="6.3.2.17" evidence="17"/>
<comment type="cofactor">
    <cofactor evidence="17">
        <name>a monovalent cation</name>
        <dbReference type="ChEBI" id="CHEBI:60242"/>
    </cofactor>
    <text evidence="17">A monovalent cation.</text>
</comment>
<dbReference type="Proteomes" id="UP001344447">
    <property type="component" value="Unassembled WGS sequence"/>
</dbReference>
<dbReference type="FunFam" id="3.40.1190.10:FF:000008">
    <property type="entry name" value="Folylpolyglutamate synthase"/>
    <property type="match status" value="1"/>
</dbReference>
<evidence type="ECO:0000256" key="19">
    <source>
        <dbReference type="PIRSR" id="PIRSR038895-2"/>
    </source>
</evidence>
<evidence type="ECO:0000256" key="8">
    <source>
        <dbReference type="ARBA" id="ARBA00022598"/>
    </source>
</evidence>
<evidence type="ECO:0000256" key="10">
    <source>
        <dbReference type="ARBA" id="ARBA00022741"/>
    </source>
</evidence>
<comment type="catalytic activity">
    <reaction evidence="16 17">
        <text>(6S)-5,6,7,8-tetrahydrofolyl-(gamma-L-Glu)(n) + L-glutamate + ATP = (6S)-5,6,7,8-tetrahydrofolyl-(gamma-L-Glu)(n+1) + ADP + phosphate + H(+)</text>
        <dbReference type="Rhea" id="RHEA:10580"/>
        <dbReference type="Rhea" id="RHEA-COMP:14738"/>
        <dbReference type="Rhea" id="RHEA-COMP:14740"/>
        <dbReference type="ChEBI" id="CHEBI:15378"/>
        <dbReference type="ChEBI" id="CHEBI:29985"/>
        <dbReference type="ChEBI" id="CHEBI:30616"/>
        <dbReference type="ChEBI" id="CHEBI:43474"/>
        <dbReference type="ChEBI" id="CHEBI:141005"/>
        <dbReference type="ChEBI" id="CHEBI:456216"/>
        <dbReference type="EC" id="6.3.2.17"/>
    </reaction>
</comment>
<dbReference type="GO" id="GO:0006730">
    <property type="term" value="P:one-carbon metabolic process"/>
    <property type="evidence" value="ECO:0007669"/>
    <property type="project" value="UniProtKB-KW"/>
</dbReference>
<evidence type="ECO:0000313" key="20">
    <source>
        <dbReference type="EMBL" id="KAK5582351.1"/>
    </source>
</evidence>
<dbReference type="AlphaFoldDB" id="A0AAN7YXJ4"/>
<keyword evidence="15" id="KW-0472">Membrane</keyword>
<evidence type="ECO:0000256" key="15">
    <source>
        <dbReference type="ARBA" id="ARBA00023136"/>
    </source>
</evidence>
<comment type="subcellular location">
    <subcellularLocation>
        <location evidence="3">Cytoplasm</location>
    </subcellularLocation>
    <subcellularLocation>
        <location evidence="1">Mitochondrion inner membrane</location>
    </subcellularLocation>
    <subcellularLocation>
        <location evidence="2">Mitochondrion matrix</location>
    </subcellularLocation>
</comment>
<comment type="similarity">
    <text evidence="5 17">Belongs to the folylpolyglutamate synthase family.</text>
</comment>
<evidence type="ECO:0000256" key="9">
    <source>
        <dbReference type="ARBA" id="ARBA00022723"/>
    </source>
</evidence>
<proteinExistence type="inferred from homology"/>
<evidence type="ECO:0000256" key="1">
    <source>
        <dbReference type="ARBA" id="ARBA00004273"/>
    </source>
</evidence>
<evidence type="ECO:0000256" key="7">
    <source>
        <dbReference type="ARBA" id="ARBA00022563"/>
    </source>
</evidence>
<dbReference type="EMBL" id="JAVFKY010000001">
    <property type="protein sequence ID" value="KAK5582351.1"/>
    <property type="molecule type" value="Genomic_DNA"/>
</dbReference>
<evidence type="ECO:0000256" key="12">
    <source>
        <dbReference type="ARBA" id="ARBA00022840"/>
    </source>
</evidence>
<comment type="function">
    <text evidence="17">Catalyzes conversion of folates to polyglutamate derivatives allowing concentration of folate compounds in the cell and the intracellular retention of these cofactors, which are important substrates for most of the folate-dependent enzymes that are involved in one-carbon transfer reactions involved in purine, pyrimidine and amino acid synthesis.</text>
</comment>
<keyword evidence="21" id="KW-1185">Reference proteome</keyword>
<evidence type="ECO:0000256" key="14">
    <source>
        <dbReference type="ARBA" id="ARBA00023128"/>
    </source>
</evidence>
<dbReference type="InterPro" id="IPR018109">
    <property type="entry name" value="Folylpolyglutamate_synth_CS"/>
</dbReference>
<dbReference type="NCBIfam" id="TIGR01499">
    <property type="entry name" value="folC"/>
    <property type="match status" value="1"/>
</dbReference>
<dbReference type="PANTHER" id="PTHR11136:SF5">
    <property type="entry name" value="FOLYLPOLYGLUTAMATE SYNTHASE, MITOCHONDRIAL"/>
    <property type="match status" value="1"/>
</dbReference>
<evidence type="ECO:0000256" key="17">
    <source>
        <dbReference type="PIRNR" id="PIRNR038895"/>
    </source>
</evidence>
<accession>A0AAN7YXJ4</accession>
<dbReference type="GO" id="GO:0005829">
    <property type="term" value="C:cytosol"/>
    <property type="evidence" value="ECO:0007669"/>
    <property type="project" value="TreeGrafter"/>
</dbReference>
<reference evidence="20 21" key="1">
    <citation type="submission" date="2023-11" db="EMBL/GenBank/DDBJ databases">
        <title>Dfirmibasis_genome.</title>
        <authorList>
            <person name="Edelbroek B."/>
            <person name="Kjellin J."/>
            <person name="Jerlstrom-Hultqvist J."/>
            <person name="Soderbom F."/>
        </authorList>
    </citation>
    <scope>NUCLEOTIDE SEQUENCE [LARGE SCALE GENOMIC DNA]</scope>
    <source>
        <strain evidence="20 21">TNS-C-14</strain>
    </source>
</reference>
<dbReference type="GO" id="GO:0005524">
    <property type="term" value="F:ATP binding"/>
    <property type="evidence" value="ECO:0007669"/>
    <property type="project" value="UniProtKB-KW"/>
</dbReference>
<evidence type="ECO:0000256" key="11">
    <source>
        <dbReference type="ARBA" id="ARBA00022792"/>
    </source>
</evidence>
<evidence type="ECO:0000256" key="16">
    <source>
        <dbReference type="ARBA" id="ARBA00047493"/>
    </source>
</evidence>
<dbReference type="InterPro" id="IPR001645">
    <property type="entry name" value="Folylpolyglutamate_synth"/>
</dbReference>
<organism evidence="20 21">
    <name type="scientific">Dictyostelium firmibasis</name>
    <dbReference type="NCBI Taxonomy" id="79012"/>
    <lineage>
        <taxon>Eukaryota</taxon>
        <taxon>Amoebozoa</taxon>
        <taxon>Evosea</taxon>
        <taxon>Eumycetozoa</taxon>
        <taxon>Dictyostelia</taxon>
        <taxon>Dictyosteliales</taxon>
        <taxon>Dictyosteliaceae</taxon>
        <taxon>Dictyostelium</taxon>
    </lineage>
</organism>
<dbReference type="GO" id="GO:0005743">
    <property type="term" value="C:mitochondrial inner membrane"/>
    <property type="evidence" value="ECO:0007669"/>
    <property type="project" value="UniProtKB-SubCell"/>
</dbReference>
<keyword evidence="6" id="KW-0963">Cytoplasm</keyword>
<evidence type="ECO:0000256" key="5">
    <source>
        <dbReference type="ARBA" id="ARBA00008276"/>
    </source>
</evidence>
<evidence type="ECO:0000256" key="6">
    <source>
        <dbReference type="ARBA" id="ARBA00022490"/>
    </source>
</evidence>
<dbReference type="SUPFAM" id="SSF53244">
    <property type="entry name" value="MurD-like peptide ligases, peptide-binding domain"/>
    <property type="match status" value="1"/>
</dbReference>
<evidence type="ECO:0000313" key="21">
    <source>
        <dbReference type="Proteomes" id="UP001344447"/>
    </source>
</evidence>
<evidence type="ECO:0000256" key="3">
    <source>
        <dbReference type="ARBA" id="ARBA00004496"/>
    </source>
</evidence>
<dbReference type="PROSITE" id="PS01011">
    <property type="entry name" value="FOLYLPOLYGLU_SYNT_1"/>
    <property type="match status" value="1"/>
</dbReference>